<evidence type="ECO:0000313" key="2">
    <source>
        <dbReference type="EMBL" id="WAC03617.1"/>
    </source>
</evidence>
<feature type="transmembrane region" description="Helical" evidence="1">
    <location>
        <begin position="12"/>
        <end position="30"/>
    </location>
</feature>
<dbReference type="Pfam" id="PF13781">
    <property type="entry name" value="DoxX_3"/>
    <property type="match status" value="1"/>
</dbReference>
<evidence type="ECO:0000256" key="1">
    <source>
        <dbReference type="SAM" id="Phobius"/>
    </source>
</evidence>
<dbReference type="InterPro" id="IPR025695">
    <property type="entry name" value="DoxX-like"/>
</dbReference>
<gene>
    <name evidence="2" type="ORF">N7U66_09205</name>
</gene>
<evidence type="ECO:0000313" key="3">
    <source>
        <dbReference type="Proteomes" id="UP001164705"/>
    </source>
</evidence>
<sequence length="124" mass="14272">MRPSKTHNIINTGIAAVWLINGLFCKVLHWSPRHEAIVNRILHTDYSREITIIIGVSEIVMALWIVSRYQSKWNAIAQIIIVASMNILEFLLASDLLLWGKLNAVFALLFIIIVYFNNLHNRPH</sequence>
<dbReference type="Proteomes" id="UP001164705">
    <property type="component" value="Chromosome"/>
</dbReference>
<feature type="transmembrane region" description="Helical" evidence="1">
    <location>
        <begin position="50"/>
        <end position="66"/>
    </location>
</feature>
<proteinExistence type="predicted"/>
<dbReference type="RefSeq" id="WP_267678252.1">
    <property type="nucleotide sequence ID" value="NZ_CP113088.1"/>
</dbReference>
<keyword evidence="1" id="KW-0812">Transmembrane</keyword>
<keyword evidence="1" id="KW-0472">Membrane</keyword>
<dbReference type="AlphaFoldDB" id="A0A9E8SFA9"/>
<feature type="transmembrane region" description="Helical" evidence="1">
    <location>
        <begin position="73"/>
        <end position="92"/>
    </location>
</feature>
<reference evidence="2" key="1">
    <citation type="submission" date="2022-11" db="EMBL/GenBank/DDBJ databases">
        <title>Lacinutrix neustonica HL-RS19T sp. nov., isolated from the surface microlayer sample of brackish Lake Shihwa.</title>
        <authorList>
            <person name="Choi J.Y."/>
            <person name="Hwang C.Y."/>
        </authorList>
    </citation>
    <scope>NUCLEOTIDE SEQUENCE</scope>
    <source>
        <strain evidence="2">HL-RS19</strain>
    </source>
</reference>
<dbReference type="KEGG" id="lnu:N7U66_09205"/>
<name>A0A9E8SFA9_9FLAO</name>
<accession>A0A9E8SFA9</accession>
<keyword evidence="1" id="KW-1133">Transmembrane helix</keyword>
<feature type="transmembrane region" description="Helical" evidence="1">
    <location>
        <begin position="98"/>
        <end position="116"/>
    </location>
</feature>
<protein>
    <submittedName>
        <fullName evidence="2">DoxX-like family protein</fullName>
    </submittedName>
</protein>
<keyword evidence="3" id="KW-1185">Reference proteome</keyword>
<organism evidence="2 3">
    <name type="scientific">Lacinutrix neustonica</name>
    <dbReference type="NCBI Taxonomy" id="2980107"/>
    <lineage>
        <taxon>Bacteria</taxon>
        <taxon>Pseudomonadati</taxon>
        <taxon>Bacteroidota</taxon>
        <taxon>Flavobacteriia</taxon>
        <taxon>Flavobacteriales</taxon>
        <taxon>Flavobacteriaceae</taxon>
        <taxon>Lacinutrix</taxon>
    </lineage>
</organism>
<dbReference type="EMBL" id="CP113088">
    <property type="protein sequence ID" value="WAC03617.1"/>
    <property type="molecule type" value="Genomic_DNA"/>
</dbReference>